<evidence type="ECO:0000256" key="5">
    <source>
        <dbReference type="ARBA" id="ARBA00023288"/>
    </source>
</evidence>
<organism evidence="6 7">
    <name type="scientific">Mycolicibacterium duvalii</name>
    <dbReference type="NCBI Taxonomy" id="39688"/>
    <lineage>
        <taxon>Bacteria</taxon>
        <taxon>Bacillati</taxon>
        <taxon>Actinomycetota</taxon>
        <taxon>Actinomycetes</taxon>
        <taxon>Mycobacteriales</taxon>
        <taxon>Mycobacteriaceae</taxon>
        <taxon>Mycolicibacterium</taxon>
    </lineage>
</organism>
<keyword evidence="4" id="KW-0564">Palmitate</keyword>
<keyword evidence="1" id="KW-1003">Cell membrane</keyword>
<gene>
    <name evidence="6" type="ORF">MDUV_35670</name>
</gene>
<name>A0A7I7K3Q4_9MYCO</name>
<evidence type="ECO:0000256" key="2">
    <source>
        <dbReference type="ARBA" id="ARBA00022729"/>
    </source>
</evidence>
<dbReference type="EMBL" id="AP022563">
    <property type="protein sequence ID" value="BBX18707.1"/>
    <property type="molecule type" value="Genomic_DNA"/>
</dbReference>
<evidence type="ECO:0000256" key="4">
    <source>
        <dbReference type="ARBA" id="ARBA00023139"/>
    </source>
</evidence>
<keyword evidence="5" id="KW-0449">Lipoprotein</keyword>
<proteinExistence type="predicted"/>
<reference evidence="6 7" key="1">
    <citation type="journal article" date="2019" name="Emerg. Microbes Infect.">
        <title>Comprehensive subspecies identification of 175 nontuberculous mycobacteria species based on 7547 genomic profiles.</title>
        <authorList>
            <person name="Matsumoto Y."/>
            <person name="Kinjo T."/>
            <person name="Motooka D."/>
            <person name="Nabeya D."/>
            <person name="Jung N."/>
            <person name="Uechi K."/>
            <person name="Horii T."/>
            <person name="Iida T."/>
            <person name="Fujita J."/>
            <person name="Nakamura S."/>
        </authorList>
    </citation>
    <scope>NUCLEOTIDE SEQUENCE [LARGE SCALE GENOMIC DNA]</scope>
    <source>
        <strain evidence="6 7">JCM 6396</strain>
    </source>
</reference>
<dbReference type="AlphaFoldDB" id="A0A7I7K3Q4"/>
<dbReference type="KEGG" id="mdu:MDUV_35670"/>
<sequence>MLTVAAAALTAGCGLTGTASTEPPAQSGFLRIDGRQESTRSVQCTQTQWLMTIDATGNEGQARAFVELGGLQPRVTSVSMQGIEGHHGVADRDTGDIEVTVNDHNVYTITGTVVGNDGTTPGGSRSMPFEIKAPC</sequence>
<evidence type="ECO:0000313" key="6">
    <source>
        <dbReference type="EMBL" id="BBX18707.1"/>
    </source>
</evidence>
<evidence type="ECO:0000256" key="1">
    <source>
        <dbReference type="ARBA" id="ARBA00022475"/>
    </source>
</evidence>
<keyword evidence="2" id="KW-0732">Signal</keyword>
<evidence type="ECO:0008006" key="8">
    <source>
        <dbReference type="Google" id="ProtNLM"/>
    </source>
</evidence>
<protein>
    <recommendedName>
        <fullName evidence="8">Lipoprotein LppE</fullName>
    </recommendedName>
</protein>
<dbReference type="Proteomes" id="UP000467006">
    <property type="component" value="Chromosome"/>
</dbReference>
<dbReference type="Pfam" id="PF05481">
    <property type="entry name" value="Myco_19_kDa"/>
    <property type="match status" value="1"/>
</dbReference>
<accession>A0A7I7K3Q4</accession>
<dbReference type="InterPro" id="IPR008691">
    <property type="entry name" value="LpqH"/>
</dbReference>
<evidence type="ECO:0000313" key="7">
    <source>
        <dbReference type="Proteomes" id="UP000467006"/>
    </source>
</evidence>
<keyword evidence="7" id="KW-1185">Reference proteome</keyword>
<keyword evidence="3" id="KW-0472">Membrane</keyword>
<dbReference type="GO" id="GO:0016020">
    <property type="term" value="C:membrane"/>
    <property type="evidence" value="ECO:0007669"/>
    <property type="project" value="InterPro"/>
</dbReference>
<evidence type="ECO:0000256" key="3">
    <source>
        <dbReference type="ARBA" id="ARBA00023136"/>
    </source>
</evidence>